<dbReference type="InterPro" id="IPR043129">
    <property type="entry name" value="ATPase_NBD"/>
</dbReference>
<comment type="catalytic activity">
    <reaction evidence="1 16">
        <text>(R)-pantothenate + ATP = (R)-4'-phosphopantothenate + ADP + H(+)</text>
        <dbReference type="Rhea" id="RHEA:16373"/>
        <dbReference type="ChEBI" id="CHEBI:10986"/>
        <dbReference type="ChEBI" id="CHEBI:15378"/>
        <dbReference type="ChEBI" id="CHEBI:29032"/>
        <dbReference type="ChEBI" id="CHEBI:30616"/>
        <dbReference type="ChEBI" id="CHEBI:456216"/>
        <dbReference type="EC" id="2.7.1.33"/>
    </reaction>
</comment>
<dbReference type="CDD" id="cd24015">
    <property type="entry name" value="ASKHA_NBD_PanK-III"/>
    <property type="match status" value="1"/>
</dbReference>
<dbReference type="NCBIfam" id="NF009855">
    <property type="entry name" value="PRK13321.1"/>
    <property type="match status" value="1"/>
</dbReference>
<dbReference type="NCBIfam" id="NF009848">
    <property type="entry name" value="PRK13318.1-6"/>
    <property type="match status" value="1"/>
</dbReference>
<keyword evidence="7 16" id="KW-0963">Cytoplasm</keyword>
<comment type="function">
    <text evidence="16">Catalyzes the phosphorylation of pantothenate (Pan), the first step in CoA biosynthesis.</text>
</comment>
<dbReference type="eggNOG" id="COG1521">
    <property type="taxonomic scope" value="Bacteria"/>
</dbReference>
<evidence type="ECO:0000256" key="3">
    <source>
        <dbReference type="ARBA" id="ARBA00004496"/>
    </source>
</evidence>
<dbReference type="HAMAP" id="MF_01274">
    <property type="entry name" value="Pantothen_kinase_3"/>
    <property type="match status" value="1"/>
</dbReference>
<organism evidence="17 18">
    <name type="scientific">Ignavibacterium album (strain DSM 19864 / JCM 16511 / NBRC 101810 / Mat9-16)</name>
    <dbReference type="NCBI Taxonomy" id="945713"/>
    <lineage>
        <taxon>Bacteria</taxon>
        <taxon>Pseudomonadati</taxon>
        <taxon>Ignavibacteriota</taxon>
        <taxon>Ignavibacteria</taxon>
        <taxon>Ignavibacteriales</taxon>
        <taxon>Ignavibacteriaceae</taxon>
        <taxon>Ignavibacterium</taxon>
    </lineage>
</organism>
<comment type="pathway">
    <text evidence="4 16">Cofactor biosynthesis; coenzyme A biosynthesis; CoA from (R)-pantothenate: step 1/5.</text>
</comment>
<dbReference type="GO" id="GO:0005524">
    <property type="term" value="F:ATP binding"/>
    <property type="evidence" value="ECO:0007669"/>
    <property type="project" value="UniProtKB-UniRule"/>
</dbReference>
<evidence type="ECO:0000256" key="15">
    <source>
        <dbReference type="ARBA" id="ARBA00040883"/>
    </source>
</evidence>
<evidence type="ECO:0000256" key="1">
    <source>
        <dbReference type="ARBA" id="ARBA00001206"/>
    </source>
</evidence>
<evidence type="ECO:0000256" key="10">
    <source>
        <dbReference type="ARBA" id="ARBA00022777"/>
    </source>
</evidence>
<dbReference type="GO" id="GO:0015937">
    <property type="term" value="P:coenzyme A biosynthetic process"/>
    <property type="evidence" value="ECO:0007669"/>
    <property type="project" value="UniProtKB-UniRule"/>
</dbReference>
<evidence type="ECO:0000313" key="17">
    <source>
        <dbReference type="EMBL" id="AFH47774.1"/>
    </source>
</evidence>
<feature type="binding site" evidence="16">
    <location>
        <begin position="107"/>
        <end position="110"/>
    </location>
    <ligand>
        <name>substrate</name>
    </ligand>
</feature>
<evidence type="ECO:0000256" key="13">
    <source>
        <dbReference type="ARBA" id="ARBA00022993"/>
    </source>
</evidence>
<name>I0AFL7_IGNAJ</name>
<evidence type="ECO:0000256" key="7">
    <source>
        <dbReference type="ARBA" id="ARBA00022490"/>
    </source>
</evidence>
<feature type="binding site" evidence="16">
    <location>
        <position position="185"/>
    </location>
    <ligand>
        <name>substrate</name>
    </ligand>
</feature>
<feature type="binding site" evidence="16">
    <location>
        <position position="130"/>
    </location>
    <ligand>
        <name>K(+)</name>
        <dbReference type="ChEBI" id="CHEBI:29103"/>
    </ligand>
</feature>
<feature type="binding site" evidence="16">
    <location>
        <position position="100"/>
    </location>
    <ligand>
        <name>substrate</name>
    </ligand>
</feature>
<evidence type="ECO:0000256" key="6">
    <source>
        <dbReference type="ARBA" id="ARBA00012102"/>
    </source>
</evidence>
<keyword evidence="16" id="KW-0479">Metal-binding</keyword>
<dbReference type="PANTHER" id="PTHR34265">
    <property type="entry name" value="TYPE III PANTOTHENATE KINASE"/>
    <property type="match status" value="1"/>
</dbReference>
<evidence type="ECO:0000256" key="11">
    <source>
        <dbReference type="ARBA" id="ARBA00022840"/>
    </source>
</evidence>
<comment type="cofactor">
    <cofactor evidence="16">
        <name>NH4(+)</name>
        <dbReference type="ChEBI" id="CHEBI:28938"/>
    </cofactor>
    <cofactor evidence="16">
        <name>K(+)</name>
        <dbReference type="ChEBI" id="CHEBI:29103"/>
    </cofactor>
    <text evidence="16">A monovalent cation. Ammonium or potassium.</text>
</comment>
<evidence type="ECO:0000256" key="8">
    <source>
        <dbReference type="ARBA" id="ARBA00022679"/>
    </source>
</evidence>
<dbReference type="EC" id="2.7.1.33" evidence="6 16"/>
<gene>
    <name evidence="16 17" type="primary">coaX</name>
    <name evidence="17" type="ordered locus">IALB_0060</name>
</gene>
<dbReference type="EMBL" id="CP003418">
    <property type="protein sequence ID" value="AFH47774.1"/>
    <property type="molecule type" value="Genomic_DNA"/>
</dbReference>
<dbReference type="PATRIC" id="fig|945713.3.peg.60"/>
<dbReference type="AlphaFoldDB" id="I0AFL7"/>
<dbReference type="GO" id="GO:0005737">
    <property type="term" value="C:cytoplasm"/>
    <property type="evidence" value="ECO:0007669"/>
    <property type="project" value="UniProtKB-SubCell"/>
</dbReference>
<dbReference type="GO" id="GO:0046872">
    <property type="term" value="F:metal ion binding"/>
    <property type="evidence" value="ECO:0007669"/>
    <property type="project" value="UniProtKB-KW"/>
</dbReference>
<dbReference type="Proteomes" id="UP000007394">
    <property type="component" value="Chromosome"/>
</dbReference>
<dbReference type="UniPathway" id="UPA00241">
    <property type="reaction ID" value="UER00352"/>
</dbReference>
<evidence type="ECO:0000256" key="16">
    <source>
        <dbReference type="HAMAP-Rule" id="MF_01274"/>
    </source>
</evidence>
<keyword evidence="9 16" id="KW-0547">Nucleotide-binding</keyword>
<dbReference type="HOGENOM" id="CLU_066627_1_0_10"/>
<evidence type="ECO:0000256" key="5">
    <source>
        <dbReference type="ARBA" id="ARBA00011738"/>
    </source>
</evidence>
<keyword evidence="13 16" id="KW-0173">Coenzyme A biosynthesis</keyword>
<proteinExistence type="inferred from homology"/>
<dbReference type="OrthoDB" id="9804707at2"/>
<keyword evidence="12 16" id="KW-0630">Potassium</keyword>
<evidence type="ECO:0000256" key="14">
    <source>
        <dbReference type="ARBA" id="ARBA00038036"/>
    </source>
</evidence>
<feature type="active site" description="Proton acceptor" evidence="16">
    <location>
        <position position="109"/>
    </location>
</feature>
<dbReference type="InterPro" id="IPR004619">
    <property type="entry name" value="Type_III_PanK"/>
</dbReference>
<reference evidence="17 18" key="1">
    <citation type="journal article" date="2012" name="Front. Microbiol.">
        <title>Complete genome of Ignavibacterium album, a metabolically versatile, flagellated, facultative anaerobe from the phylum Chlorobi.</title>
        <authorList>
            <person name="Liu Z."/>
            <person name="Frigaard N.-U."/>
            <person name="Vogl K."/>
            <person name="Iino T."/>
            <person name="Ohkuma M."/>
            <person name="Overmann J."/>
            <person name="Bryant D.A."/>
        </authorList>
    </citation>
    <scope>NUCLEOTIDE SEQUENCE [LARGE SCALE GENOMIC DNA]</scope>
    <source>
        <strain evidence="18">DSM 19864 / JCM 16511 / NBRC 101810 / Mat9-16</strain>
    </source>
</reference>
<dbReference type="STRING" id="945713.IALB_0060"/>
<dbReference type="NCBIfam" id="TIGR00671">
    <property type="entry name" value="baf"/>
    <property type="match status" value="1"/>
</dbReference>
<sequence length="260" mass="28608">MVLTLDVGNTQIFGGVFKDGKIILQFRKSSRTSFSSDEIGIFLRSILRENEIDLKLINAIAICSVVPDLIYSLRNGCIKYFSVEPFIIQPGVKTGLKIRYLNSLEVGSDRIANAIAGVSIYPNKDLIIIDFGTATTFDVVTSEKEYLGGAIVPGLKISMEALESKTAKLPAVELEIPERATGRSTKESIQSGLFFGHIGTIKELVSRIKRESFNNSEPFIIGTGGFASMFRDFNLFDEVVPDLVLQGIYFAYKLNTSKGV</sequence>
<evidence type="ECO:0000256" key="2">
    <source>
        <dbReference type="ARBA" id="ARBA00001958"/>
    </source>
</evidence>
<dbReference type="KEGG" id="ial:IALB_0060"/>
<evidence type="ECO:0000313" key="18">
    <source>
        <dbReference type="Proteomes" id="UP000007394"/>
    </source>
</evidence>
<keyword evidence="10 16" id="KW-0418">Kinase</keyword>
<dbReference type="Gene3D" id="3.30.420.40">
    <property type="match status" value="2"/>
</dbReference>
<keyword evidence="18" id="KW-1185">Reference proteome</keyword>
<dbReference type="SUPFAM" id="SSF53067">
    <property type="entry name" value="Actin-like ATPase domain"/>
    <property type="match status" value="2"/>
</dbReference>
<accession>I0AFL7</accession>
<evidence type="ECO:0000256" key="12">
    <source>
        <dbReference type="ARBA" id="ARBA00022958"/>
    </source>
</evidence>
<keyword evidence="11 16" id="KW-0067">ATP-binding</keyword>
<dbReference type="GO" id="GO:0004594">
    <property type="term" value="F:pantothenate kinase activity"/>
    <property type="evidence" value="ECO:0007669"/>
    <property type="project" value="UniProtKB-UniRule"/>
</dbReference>
<comment type="subcellular location">
    <subcellularLocation>
        <location evidence="3 16">Cytoplasm</location>
    </subcellularLocation>
</comment>
<dbReference type="RefSeq" id="WP_014558934.1">
    <property type="nucleotide sequence ID" value="NC_017464.1"/>
</dbReference>
<comment type="similarity">
    <text evidence="14 16">Belongs to the type III pantothenate kinase family.</text>
</comment>
<comment type="subunit">
    <text evidence="5 16">Homodimer.</text>
</comment>
<evidence type="ECO:0000256" key="4">
    <source>
        <dbReference type="ARBA" id="ARBA00005225"/>
    </source>
</evidence>
<feature type="binding site" evidence="16">
    <location>
        <position position="133"/>
    </location>
    <ligand>
        <name>ATP</name>
        <dbReference type="ChEBI" id="CHEBI:30616"/>
    </ligand>
</feature>
<dbReference type="Pfam" id="PF03309">
    <property type="entry name" value="Pan_kinase"/>
    <property type="match status" value="1"/>
</dbReference>
<keyword evidence="8 16" id="KW-0808">Transferase</keyword>
<feature type="binding site" evidence="16">
    <location>
        <begin position="6"/>
        <end position="13"/>
    </location>
    <ligand>
        <name>ATP</name>
        <dbReference type="ChEBI" id="CHEBI:30616"/>
    </ligand>
</feature>
<evidence type="ECO:0000256" key="9">
    <source>
        <dbReference type="ARBA" id="ARBA00022741"/>
    </source>
</evidence>
<comment type="cofactor">
    <cofactor evidence="2">
        <name>K(+)</name>
        <dbReference type="ChEBI" id="CHEBI:29103"/>
    </cofactor>
</comment>
<dbReference type="PANTHER" id="PTHR34265:SF1">
    <property type="entry name" value="TYPE III PANTOTHENATE KINASE"/>
    <property type="match status" value="1"/>
</dbReference>
<protein>
    <recommendedName>
        <fullName evidence="15 16">Type III pantothenate kinase</fullName>
        <ecNumber evidence="6 16">2.7.1.33</ecNumber>
    </recommendedName>
    <alternativeName>
        <fullName evidence="16">PanK-III</fullName>
    </alternativeName>
    <alternativeName>
        <fullName evidence="16">Pantothenic acid kinase</fullName>
    </alternativeName>
</protein>